<gene>
    <name evidence="1" type="ORF">CC86DRAFT_8431</name>
</gene>
<dbReference type="AlphaFoldDB" id="A0A6A7AJP2"/>
<dbReference type="Proteomes" id="UP000799424">
    <property type="component" value="Unassembled WGS sequence"/>
</dbReference>
<name>A0A6A7AJP2_9PLEO</name>
<sequence length="85" mass="9718">MRKERLPSTLTSQRASLSLTPTLQLTSISNSPTLIAHTKLKPSSFRLIPAAVFSFFFVFFDCPTRDTYHCHRSRVSSILFDLLRD</sequence>
<organism evidence="1 2">
    <name type="scientific">Ophiobolus disseminans</name>
    <dbReference type="NCBI Taxonomy" id="1469910"/>
    <lineage>
        <taxon>Eukaryota</taxon>
        <taxon>Fungi</taxon>
        <taxon>Dikarya</taxon>
        <taxon>Ascomycota</taxon>
        <taxon>Pezizomycotina</taxon>
        <taxon>Dothideomycetes</taxon>
        <taxon>Pleosporomycetidae</taxon>
        <taxon>Pleosporales</taxon>
        <taxon>Pleosporineae</taxon>
        <taxon>Phaeosphaeriaceae</taxon>
        <taxon>Ophiobolus</taxon>
    </lineage>
</organism>
<evidence type="ECO:0000313" key="1">
    <source>
        <dbReference type="EMBL" id="KAF2833343.1"/>
    </source>
</evidence>
<accession>A0A6A7AJP2</accession>
<dbReference type="EMBL" id="MU006216">
    <property type="protein sequence ID" value="KAF2833343.1"/>
    <property type="molecule type" value="Genomic_DNA"/>
</dbReference>
<proteinExistence type="predicted"/>
<keyword evidence="2" id="KW-1185">Reference proteome</keyword>
<evidence type="ECO:0000313" key="2">
    <source>
        <dbReference type="Proteomes" id="UP000799424"/>
    </source>
</evidence>
<protein>
    <submittedName>
        <fullName evidence="1">Uncharacterized protein</fullName>
    </submittedName>
</protein>
<reference evidence="1" key="1">
    <citation type="journal article" date="2020" name="Stud. Mycol.">
        <title>101 Dothideomycetes genomes: a test case for predicting lifestyles and emergence of pathogens.</title>
        <authorList>
            <person name="Haridas S."/>
            <person name="Albert R."/>
            <person name="Binder M."/>
            <person name="Bloem J."/>
            <person name="Labutti K."/>
            <person name="Salamov A."/>
            <person name="Andreopoulos B."/>
            <person name="Baker S."/>
            <person name="Barry K."/>
            <person name="Bills G."/>
            <person name="Bluhm B."/>
            <person name="Cannon C."/>
            <person name="Castanera R."/>
            <person name="Culley D."/>
            <person name="Daum C."/>
            <person name="Ezra D."/>
            <person name="Gonzalez J."/>
            <person name="Henrissat B."/>
            <person name="Kuo A."/>
            <person name="Liang C."/>
            <person name="Lipzen A."/>
            <person name="Lutzoni F."/>
            <person name="Magnuson J."/>
            <person name="Mondo S."/>
            <person name="Nolan M."/>
            <person name="Ohm R."/>
            <person name="Pangilinan J."/>
            <person name="Park H.-J."/>
            <person name="Ramirez L."/>
            <person name="Alfaro M."/>
            <person name="Sun H."/>
            <person name="Tritt A."/>
            <person name="Yoshinaga Y."/>
            <person name="Zwiers L.-H."/>
            <person name="Turgeon B."/>
            <person name="Goodwin S."/>
            <person name="Spatafora J."/>
            <person name="Crous P."/>
            <person name="Grigoriev I."/>
        </authorList>
    </citation>
    <scope>NUCLEOTIDE SEQUENCE</scope>
    <source>
        <strain evidence="1">CBS 113818</strain>
    </source>
</reference>